<accession>A0A1V2LLY6</accession>
<dbReference type="GO" id="GO:0061665">
    <property type="term" value="F:SUMO ligase activity"/>
    <property type="evidence" value="ECO:0007669"/>
    <property type="project" value="TreeGrafter"/>
</dbReference>
<keyword evidence="7" id="KW-0833">Ubl conjugation pathway</keyword>
<dbReference type="Pfam" id="PF11789">
    <property type="entry name" value="zf-Nse"/>
    <property type="match status" value="1"/>
</dbReference>
<keyword evidence="6 10" id="KW-0863">Zinc-finger</keyword>
<dbReference type="EMBL" id="MQVM01000011">
    <property type="protein sequence ID" value="ONH74123.1"/>
    <property type="molecule type" value="Genomic_DNA"/>
</dbReference>
<reference evidence="13" key="1">
    <citation type="journal article" date="2017" name="Genome Announc.">
        <title>Genome sequences of Cyberlindnera fabianii 65, Pichia kudriavzevii 129, and Saccharomyces cerevisiae 131 isolated from fermented masau fruits in Zimbabwe.</title>
        <authorList>
            <person name="van Rijswijck I.M.H."/>
            <person name="Derks M.F.L."/>
            <person name="Abee T."/>
            <person name="de Ridder D."/>
            <person name="Smid E.J."/>
        </authorList>
    </citation>
    <scope>NUCLEOTIDE SEQUENCE [LARGE SCALE GENOMIC DNA]</scope>
    <source>
        <strain evidence="13">129</strain>
    </source>
</reference>
<dbReference type="InterPro" id="IPR026846">
    <property type="entry name" value="Nse2(Mms21)"/>
</dbReference>
<dbReference type="Proteomes" id="UP000189274">
    <property type="component" value="Unassembled WGS sequence"/>
</dbReference>
<name>A0A1V2LLY6_PICKU</name>
<evidence type="ECO:0000256" key="8">
    <source>
        <dbReference type="ARBA" id="ARBA00022833"/>
    </source>
</evidence>
<evidence type="ECO:0000256" key="9">
    <source>
        <dbReference type="ARBA" id="ARBA00023242"/>
    </source>
</evidence>
<evidence type="ECO:0000256" key="1">
    <source>
        <dbReference type="ARBA" id="ARBA00004123"/>
    </source>
</evidence>
<gene>
    <name evidence="12" type="ORF">BOH78_2697</name>
</gene>
<evidence type="ECO:0000256" key="10">
    <source>
        <dbReference type="PROSITE-ProRule" id="PRU00452"/>
    </source>
</evidence>
<comment type="pathway">
    <text evidence="2">Protein modification; protein sumoylation.</text>
</comment>
<comment type="subcellular location">
    <subcellularLocation>
        <location evidence="1">Nucleus</location>
    </subcellularLocation>
</comment>
<dbReference type="PANTHER" id="PTHR21330">
    <property type="entry name" value="E3 SUMO-PROTEIN LIGASE NSE2"/>
    <property type="match status" value="1"/>
</dbReference>
<keyword evidence="5" id="KW-0479">Metal-binding</keyword>
<dbReference type="GO" id="GO:0016925">
    <property type="term" value="P:protein sumoylation"/>
    <property type="evidence" value="ECO:0007669"/>
    <property type="project" value="TreeGrafter"/>
</dbReference>
<dbReference type="CDD" id="cd16651">
    <property type="entry name" value="SPL-RING_NSE2"/>
    <property type="match status" value="1"/>
</dbReference>
<evidence type="ECO:0000256" key="5">
    <source>
        <dbReference type="ARBA" id="ARBA00022723"/>
    </source>
</evidence>
<evidence type="ECO:0000256" key="4">
    <source>
        <dbReference type="ARBA" id="ARBA00022679"/>
    </source>
</evidence>
<dbReference type="Gene3D" id="1.20.120.1010">
    <property type="match status" value="1"/>
</dbReference>
<evidence type="ECO:0000313" key="13">
    <source>
        <dbReference type="Proteomes" id="UP000189274"/>
    </source>
</evidence>
<dbReference type="Gene3D" id="3.30.40.10">
    <property type="entry name" value="Zinc/RING finger domain, C3HC4 (zinc finger)"/>
    <property type="match status" value="1"/>
</dbReference>
<dbReference type="GO" id="GO:0005634">
    <property type="term" value="C:nucleus"/>
    <property type="evidence" value="ECO:0007669"/>
    <property type="project" value="UniProtKB-SubCell"/>
</dbReference>
<organism evidence="12 13">
    <name type="scientific">Pichia kudriavzevii</name>
    <name type="common">Yeast</name>
    <name type="synonym">Issatchenkia orientalis</name>
    <dbReference type="NCBI Taxonomy" id="4909"/>
    <lineage>
        <taxon>Eukaryota</taxon>
        <taxon>Fungi</taxon>
        <taxon>Dikarya</taxon>
        <taxon>Ascomycota</taxon>
        <taxon>Saccharomycotina</taxon>
        <taxon>Pichiomycetes</taxon>
        <taxon>Pichiales</taxon>
        <taxon>Pichiaceae</taxon>
        <taxon>Pichia</taxon>
    </lineage>
</organism>
<evidence type="ECO:0000256" key="6">
    <source>
        <dbReference type="ARBA" id="ARBA00022771"/>
    </source>
</evidence>
<keyword evidence="12" id="KW-0436">Ligase</keyword>
<feature type="domain" description="SP-RING-type" evidence="11">
    <location>
        <begin position="212"/>
        <end position="289"/>
    </location>
</feature>
<evidence type="ECO:0000256" key="7">
    <source>
        <dbReference type="ARBA" id="ARBA00022786"/>
    </source>
</evidence>
<dbReference type="GO" id="GO:0030915">
    <property type="term" value="C:Smc5-Smc6 complex"/>
    <property type="evidence" value="ECO:0007669"/>
    <property type="project" value="InterPro"/>
</dbReference>
<dbReference type="PANTHER" id="PTHR21330:SF1">
    <property type="entry name" value="E3 SUMO-PROTEIN LIGASE NSE2"/>
    <property type="match status" value="1"/>
</dbReference>
<dbReference type="PROSITE" id="PS51044">
    <property type="entry name" value="ZF_SP_RING"/>
    <property type="match status" value="1"/>
</dbReference>
<dbReference type="SUPFAM" id="SSF57850">
    <property type="entry name" value="RING/U-box"/>
    <property type="match status" value="1"/>
</dbReference>
<evidence type="ECO:0000256" key="3">
    <source>
        <dbReference type="ARBA" id="ARBA00008212"/>
    </source>
</evidence>
<evidence type="ECO:0000256" key="2">
    <source>
        <dbReference type="ARBA" id="ARBA00004718"/>
    </source>
</evidence>
<evidence type="ECO:0000313" key="12">
    <source>
        <dbReference type="EMBL" id="ONH74123.1"/>
    </source>
</evidence>
<comment type="similarity">
    <text evidence="3">Belongs to the NSE2 family.</text>
</comment>
<dbReference type="InterPro" id="IPR013083">
    <property type="entry name" value="Znf_RING/FYVE/PHD"/>
</dbReference>
<keyword evidence="4" id="KW-0808">Transferase</keyword>
<keyword evidence="9" id="KW-0539">Nucleus</keyword>
<proteinExistence type="inferred from homology"/>
<dbReference type="AlphaFoldDB" id="A0A1V2LLY6"/>
<protein>
    <submittedName>
        <fullName evidence="12">E3 SUMO-protein ligase NSE2</fullName>
    </submittedName>
</protein>
<sequence length="308" mass="35017">MTMPEGLFALPKHFPLCDATRKSLTRAQPPSKLTYADNHIKKYLNDIEKTLIETVSVKLELATNKFELDLIDKTEYEGTRERILNSLIDGDWIGNIYESFASYADASDAYTLMLTEVAGTMDNELSVDNLQEYVSSERKELAENGRSSQMSISQSLQDHQKITKLASAETLKDEIQKHVLRLKQIIFVSIYPERPIPSRLEVNNLNEENNDEDGDLQVDGGKVNLTCPISRELFKKPYKSLNCSHTYDLDALQIYLRSSHECPECGAGIGSRSIEPDIIMSTRVKCYLRDKEITQRIKGKTDNEVDRL</sequence>
<dbReference type="GO" id="GO:0016874">
    <property type="term" value="F:ligase activity"/>
    <property type="evidence" value="ECO:0007669"/>
    <property type="project" value="UniProtKB-KW"/>
</dbReference>
<dbReference type="VEuPathDB" id="FungiDB:C5L36_0B05760"/>
<dbReference type="GO" id="GO:0000724">
    <property type="term" value="P:double-strand break repair via homologous recombination"/>
    <property type="evidence" value="ECO:0007669"/>
    <property type="project" value="InterPro"/>
</dbReference>
<dbReference type="GO" id="GO:0008270">
    <property type="term" value="F:zinc ion binding"/>
    <property type="evidence" value="ECO:0007669"/>
    <property type="project" value="UniProtKB-KW"/>
</dbReference>
<keyword evidence="8" id="KW-0862">Zinc</keyword>
<dbReference type="InterPro" id="IPR004181">
    <property type="entry name" value="Znf_MIZ"/>
</dbReference>
<evidence type="ECO:0000259" key="11">
    <source>
        <dbReference type="PROSITE" id="PS51044"/>
    </source>
</evidence>
<comment type="caution">
    <text evidence="12">The sequence shown here is derived from an EMBL/GenBank/DDBJ whole genome shotgun (WGS) entry which is preliminary data.</text>
</comment>